<evidence type="ECO:0000259" key="4">
    <source>
        <dbReference type="Pfam" id="PF13529"/>
    </source>
</evidence>
<dbReference type="SMART" id="SM00028">
    <property type="entry name" value="TPR"/>
    <property type="match status" value="12"/>
</dbReference>
<dbReference type="InterPro" id="IPR019734">
    <property type="entry name" value="TPR_rpt"/>
</dbReference>
<dbReference type="InterPro" id="IPR013105">
    <property type="entry name" value="TPR_2"/>
</dbReference>
<accession>A0A2N0ZKT1</accession>
<dbReference type="PANTHER" id="PTHR12558">
    <property type="entry name" value="CELL DIVISION CYCLE 16,23,27"/>
    <property type="match status" value="1"/>
</dbReference>
<name>A0A2N0ZKT1_9BACI</name>
<evidence type="ECO:0000256" key="1">
    <source>
        <dbReference type="ARBA" id="ARBA00022737"/>
    </source>
</evidence>
<evidence type="ECO:0000313" key="6">
    <source>
        <dbReference type="Proteomes" id="UP000233343"/>
    </source>
</evidence>
<organism evidence="5 6">
    <name type="scientific">Cytobacillus horneckiae</name>
    <dbReference type="NCBI Taxonomy" id="549687"/>
    <lineage>
        <taxon>Bacteria</taxon>
        <taxon>Bacillati</taxon>
        <taxon>Bacillota</taxon>
        <taxon>Bacilli</taxon>
        <taxon>Bacillales</taxon>
        <taxon>Bacillaceae</taxon>
        <taxon>Cytobacillus</taxon>
    </lineage>
</organism>
<evidence type="ECO:0000313" key="5">
    <source>
        <dbReference type="EMBL" id="PKG30103.1"/>
    </source>
</evidence>
<dbReference type="Gene3D" id="1.25.40.10">
    <property type="entry name" value="Tetratricopeptide repeat domain"/>
    <property type="match status" value="5"/>
</dbReference>
<reference evidence="5 6" key="1">
    <citation type="journal article" date="2010" name="Int. J. Syst. Evol. Microbiol.">
        <title>Bacillus horneckiae sp. nov., isolated from a spacecraft-assembly clean room.</title>
        <authorList>
            <person name="Vaishampayan P."/>
            <person name="Probst A."/>
            <person name="Krishnamurthi S."/>
            <person name="Ghosh S."/>
            <person name="Osman S."/>
            <person name="McDowall A."/>
            <person name="Ruckmani A."/>
            <person name="Mayilraj S."/>
            <person name="Venkateswaran K."/>
        </authorList>
    </citation>
    <scope>NUCLEOTIDE SEQUENCE [LARGE SCALE GENOMIC DNA]</scope>
    <source>
        <strain evidence="6">1PO1SC</strain>
    </source>
</reference>
<comment type="caution">
    <text evidence="5">The sequence shown here is derived from an EMBL/GenBank/DDBJ whole genome shotgun (WGS) entry which is preliminary data.</text>
</comment>
<feature type="repeat" description="TPR" evidence="3">
    <location>
        <begin position="731"/>
        <end position="764"/>
    </location>
</feature>
<dbReference type="PROSITE" id="PS50005">
    <property type="entry name" value="TPR"/>
    <property type="match status" value="4"/>
</dbReference>
<dbReference type="PANTHER" id="PTHR12558:SF13">
    <property type="entry name" value="CELL DIVISION CYCLE PROTEIN 27 HOMOLOG"/>
    <property type="match status" value="1"/>
</dbReference>
<dbReference type="Pfam" id="PF07719">
    <property type="entry name" value="TPR_2"/>
    <property type="match status" value="1"/>
</dbReference>
<protein>
    <recommendedName>
        <fullName evidence="4">Peptidase C39-like domain-containing protein</fullName>
    </recommendedName>
</protein>
<keyword evidence="1" id="KW-0677">Repeat</keyword>
<dbReference type="Pfam" id="PF13181">
    <property type="entry name" value="TPR_8"/>
    <property type="match status" value="3"/>
</dbReference>
<proteinExistence type="predicted"/>
<evidence type="ECO:0000256" key="3">
    <source>
        <dbReference type="PROSITE-ProRule" id="PRU00339"/>
    </source>
</evidence>
<feature type="repeat" description="TPR" evidence="3">
    <location>
        <begin position="1280"/>
        <end position="1313"/>
    </location>
</feature>
<dbReference type="InterPro" id="IPR011990">
    <property type="entry name" value="TPR-like_helical_dom_sf"/>
</dbReference>
<feature type="repeat" description="TPR" evidence="3">
    <location>
        <begin position="560"/>
        <end position="593"/>
    </location>
</feature>
<dbReference type="Gene3D" id="3.90.70.10">
    <property type="entry name" value="Cysteine proteinases"/>
    <property type="match status" value="1"/>
</dbReference>
<dbReference type="Pfam" id="PF14559">
    <property type="entry name" value="TPR_19"/>
    <property type="match status" value="1"/>
</dbReference>
<feature type="repeat" description="TPR" evidence="3">
    <location>
        <begin position="908"/>
        <end position="941"/>
    </location>
</feature>
<dbReference type="Pfam" id="PF13529">
    <property type="entry name" value="Peptidase_C39_2"/>
    <property type="match status" value="1"/>
</dbReference>
<keyword evidence="2 3" id="KW-0802">TPR repeat</keyword>
<dbReference type="SUPFAM" id="SSF81901">
    <property type="entry name" value="HCP-like"/>
    <property type="match status" value="1"/>
</dbReference>
<dbReference type="InterPro" id="IPR039564">
    <property type="entry name" value="Peptidase_C39-like"/>
</dbReference>
<gene>
    <name evidence="5" type="ORF">CWS20_03670</name>
</gene>
<evidence type="ECO:0000256" key="2">
    <source>
        <dbReference type="ARBA" id="ARBA00022803"/>
    </source>
</evidence>
<feature type="domain" description="Peptidase C39-like" evidence="4">
    <location>
        <begin position="308"/>
        <end position="416"/>
    </location>
</feature>
<dbReference type="EMBL" id="PISD01000008">
    <property type="protein sequence ID" value="PKG30103.1"/>
    <property type="molecule type" value="Genomic_DNA"/>
</dbReference>
<sequence length="1401" mass="162952">MMTMISQVKHLENKSEHSQALKIIISEIDLIKKMRLSEIKALLESIGTIEDYQLLIRLLDEGLMYKHSGFLARYTHRRYQHLQTAIWYCEELIGENKAIEAMEMLNLDLQNKQQEELDEKLVIKAKICEIHCLLELKRLSEVKEKLDVLLSMTNDPPLDKIGYIYWQIGEKARAEKVLISGMAHNEYGAYCYWILSDFYATSGDYNEAYKWIQDGLKQFPQTPGLMLSKIKRHAEMEDWENMKWEIKQLNELTPHHFFQEYFVFLQSLSLYRENKLIELKQLLANKNIKSNPFLNFHGLNHSMKFLTISPVIQESNFCVPASLEMITAYYHSRKTQKEIAEHIFDVTGSKLSTTVNFLENQGYHCKYFFGNNILYRKLIDLSVPVLLSVDMENYSHVQILKGYDNRFSIYHIQDPNIIETLYVEYEEFNKKQAHTAFMSIAIVPEEESHLLQFLDNDEDQYFRELHRITDLLETDEGHEGEFLDFMKNNMKYDYTPIYIMNTLFDSENKEFIQECAFKVMEIYQDDEYYILHAVESFIRFDMLELAESYLQTIKRKTYSPYFHFLCGQIYLHQNNYREAIASYKQSLQLDPDQMQLWSFIAISYYYAGNLTEARKFSNIAIQYFSHDRFTRYNHGLILFEQNKSAEARTVFDGLIKENKKDSQSWFERARIDEMKGKMKRAERGYLVCAALDSNFADVYIALSNLYVNHGEEQKAISILLQGIEQCSDDPNQLYYHLGNLYQSIDAWDKAENLYLNCIKKTPNEAFPVIGYAQVVKSNGAENDVVEMIRNFHSKFDCDEEFLINGGKLLGEIGKNQQNEDLIREGLSYIESCIPTLDINVEEAIDIYTDLAMDSPYVAEARTYLMQFVTPTNFTNLFHCQAGILYEIDGLYADAIRLYNEAIEIEETYLPFYRLGMTYFEMRQYQLAAEALQHSLQIDPNIAGSISCLAKIAEICDDKLEEKRNMQRLIELSPLSVNMEYFFSQLSDAEVIDSIRQLEARQGNVDELWRLESLAIGYSELGDEKLAFLMIEKALELSPDNAHIKLCQIKLLIKQQKYKEAKNLLLPLLAKYPDDEELYHTLILLYKSSGKWLKLGDEVEKLAKGLNQPGEVYLLAARVLQSYLDEQVIPDKQPGFQLGKMFGKWKEKTKHILIYGTIVAFYEKAIKFCQDNHTAVIELASFYETAEMNDNAEKILKKAIDHSWGPDLSLHLGQLYLKKAEITADISNYEKSINELKRISSDSRVYVEALLIKGRAFSGLQKMNAAEKCYRKVLYLNASKVEAYFELGRLLNIGGMYEEAIKIMLTGLEIFPEDVAVRLELGVAYNHAGLPMQALELFEHVIHRHPDLLAAHYFKACSLAILDRGSEARNVLKYVFANDEDEYFQEMAENEEALCHLLAKND</sequence>
<dbReference type="Proteomes" id="UP000233343">
    <property type="component" value="Unassembled WGS sequence"/>
</dbReference>
<dbReference type="Pfam" id="PF13432">
    <property type="entry name" value="TPR_16"/>
    <property type="match status" value="1"/>
</dbReference>
<dbReference type="Pfam" id="PF13176">
    <property type="entry name" value="TPR_7"/>
    <property type="match status" value="1"/>
</dbReference>
<dbReference type="SUPFAM" id="SSF48452">
    <property type="entry name" value="TPR-like"/>
    <property type="match status" value="3"/>
</dbReference>
<keyword evidence="6" id="KW-1185">Reference proteome</keyword>